<feature type="domain" description="UmuC" evidence="2">
    <location>
        <begin position="43"/>
        <end position="142"/>
    </location>
</feature>
<sequence length="538" mass="57749">MARQASGYAPLVPQPVRVLLARFADWPLQAVRLAFAAGDPAAEAPLIVIDAGKVLARCPVAAAEGVTVGLRVREAQLRCPAAVLCAHDPEAEAAAFEPVLRAMAEVAPDVHLVRPGVAAVRARGPARFYGGEEAAARVLLGRLDAFATPDCRPSAAVADGLFCAERAAERARRWAVVPPGESARFLAGLGVECLGEPLLARQLQQLGIRTLGRYAELPRADAHARFGAAGRHTHRLASGEDLAALTPRNPASDRSVEIDLDAALAEEVVATCRPAIDALFAELAADSLALTEVRLRVRTERRRDDRLWRHPWQFDAGELANRLRWQLADLAASGPPAEDLETGGDADPVVGVQVIPVGVGSPELAARGLFGDRPEPRVIKVLTDLQERLGYREVATLVPRGGRLLKDRRLRVPFGTAPPPVRERRLDQPWPGRVPGPAPARVLQRLAPAKLLDRAGVPVTVDERGGPSADPAALLLAPRAAPRPLLAWAGPWPLDERWWETGEDARGARADRFQVVDAAQQAWLLVLVAGACWIEAAY</sequence>
<dbReference type="AlphaFoldDB" id="A0A7Z0IJZ0"/>
<dbReference type="CDD" id="cd03468">
    <property type="entry name" value="PolY_like"/>
    <property type="match status" value="1"/>
</dbReference>
<dbReference type="InterPro" id="IPR001126">
    <property type="entry name" value="UmuC"/>
</dbReference>
<dbReference type="InterPro" id="IPR050356">
    <property type="entry name" value="SulA_CellDiv_inhibitor"/>
</dbReference>
<dbReference type="PANTHER" id="PTHR35369">
    <property type="entry name" value="BLR3025 PROTEIN-RELATED"/>
    <property type="match status" value="1"/>
</dbReference>
<dbReference type="Proteomes" id="UP000527616">
    <property type="component" value="Unassembled WGS sequence"/>
</dbReference>
<evidence type="ECO:0000259" key="2">
    <source>
        <dbReference type="Pfam" id="PF00817"/>
    </source>
</evidence>
<evidence type="ECO:0000313" key="4">
    <source>
        <dbReference type="Proteomes" id="UP000527616"/>
    </source>
</evidence>
<dbReference type="GO" id="GO:0006281">
    <property type="term" value="P:DNA repair"/>
    <property type="evidence" value="ECO:0007669"/>
    <property type="project" value="InterPro"/>
</dbReference>
<proteinExistence type="predicted"/>
<dbReference type="PANTHER" id="PTHR35369:SF2">
    <property type="entry name" value="BLR3025 PROTEIN"/>
    <property type="match status" value="1"/>
</dbReference>
<dbReference type="InterPro" id="IPR043502">
    <property type="entry name" value="DNA/RNA_pol_sf"/>
</dbReference>
<organism evidence="3 4">
    <name type="scientific">Naumannella cuiyingiana</name>
    <dbReference type="NCBI Taxonomy" id="1347891"/>
    <lineage>
        <taxon>Bacteria</taxon>
        <taxon>Bacillati</taxon>
        <taxon>Actinomycetota</taxon>
        <taxon>Actinomycetes</taxon>
        <taxon>Propionibacteriales</taxon>
        <taxon>Propionibacteriaceae</taxon>
        <taxon>Naumannella</taxon>
    </lineage>
</organism>
<dbReference type="SUPFAM" id="SSF56672">
    <property type="entry name" value="DNA/RNA polymerases"/>
    <property type="match status" value="1"/>
</dbReference>
<accession>A0A7Z0IJZ0</accession>
<keyword evidence="1" id="KW-0227">DNA damage</keyword>
<evidence type="ECO:0000256" key="1">
    <source>
        <dbReference type="ARBA" id="ARBA00022763"/>
    </source>
</evidence>
<protein>
    <submittedName>
        <fullName evidence="3">Protein ImuB</fullName>
    </submittedName>
</protein>
<dbReference type="Pfam" id="PF00817">
    <property type="entry name" value="IMS"/>
    <property type="match status" value="1"/>
</dbReference>
<reference evidence="3 4" key="1">
    <citation type="submission" date="2020-07" db="EMBL/GenBank/DDBJ databases">
        <title>Sequencing the genomes of 1000 actinobacteria strains.</title>
        <authorList>
            <person name="Klenk H.-P."/>
        </authorList>
    </citation>
    <scope>NUCLEOTIDE SEQUENCE [LARGE SCALE GENOMIC DNA]</scope>
    <source>
        <strain evidence="3 4">DSM 103164</strain>
    </source>
</reference>
<name>A0A7Z0IJZ0_9ACTN</name>
<dbReference type="RefSeq" id="WP_179443956.1">
    <property type="nucleotide sequence ID" value="NZ_JACBZS010000001.1"/>
</dbReference>
<comment type="caution">
    <text evidence="3">The sequence shown here is derived from an EMBL/GenBank/DDBJ whole genome shotgun (WGS) entry which is preliminary data.</text>
</comment>
<keyword evidence="4" id="KW-1185">Reference proteome</keyword>
<evidence type="ECO:0000313" key="3">
    <source>
        <dbReference type="EMBL" id="NYI69948.1"/>
    </source>
</evidence>
<dbReference type="EMBL" id="JACBZS010000001">
    <property type="protein sequence ID" value="NYI69948.1"/>
    <property type="molecule type" value="Genomic_DNA"/>
</dbReference>
<gene>
    <name evidence="3" type="ORF">GGQ54_000508</name>
</gene>